<dbReference type="Proteomes" id="UP001551482">
    <property type="component" value="Unassembled WGS sequence"/>
</dbReference>
<sequence>MSRPAQERAARRLRTRDAGWQLAADNWALKGLARGAYVRDAKDGPPVAWARIDSRGGIQVNSYQDGRPEEWAWVFTHLLLHLGLGHVAPDRLREAGAVPGGRVPEAYSVACCVAVERFAQEAVRVGVPLVHQPPLPNGDETALAERWAETGIPPELRGLGANGGRPCFDHLPEPRGYDATCGPWDYDWTASFARSLANAAQDAMAQANSQAGGVRRKASQGPWDIALNWFVSAYPLLGALAAGLTIVDDPAVARVWDISIAAVSASAGEIYVNPHADLTRQEWRFVLAHEMLHAALGHDRRVEGRDPELFNIACDFVINDWLVQMGVGDMPEGLLYDPQLSGLSAEAVYDTLTTDLRRARKLRTVGGRTHGGKTGDVLGDYWLCDPQSADRRGTRHRERKNTPPAPWERGAGRRDAVDLDAFYRRALSTGLAYHDTSRGLVPAGLIEEIRALGHPPLAWDAKLARWFDEHVRAPEYRRSYARASRRQAATPDIPRPGRHLPEEAVEQCTFGVVLDTSGSMDPELLGKALGAIASYASARDVPRARVVFCDAAAYDAGYMAVEDIAGSVRVRGRGGTVLQPGVDLLQRAEDFPADGPILVITDGYCDRVVVRREHAFLVPRGARLPFTPRGPVFHVV</sequence>
<evidence type="ECO:0000259" key="2">
    <source>
        <dbReference type="Pfam" id="PF13203"/>
    </source>
</evidence>
<protein>
    <recommendedName>
        <fullName evidence="2">Putative metallopeptidase domain-containing protein</fullName>
    </recommendedName>
</protein>
<dbReference type="RefSeq" id="WP_358354597.1">
    <property type="nucleotide sequence ID" value="NZ_JBEZFP010000038.1"/>
</dbReference>
<dbReference type="InterPro" id="IPR025154">
    <property type="entry name" value="Put_metallopeptidase_dom"/>
</dbReference>
<evidence type="ECO:0000256" key="1">
    <source>
        <dbReference type="SAM" id="MobiDB-lite"/>
    </source>
</evidence>
<feature type="region of interest" description="Disordered" evidence="1">
    <location>
        <begin position="390"/>
        <end position="411"/>
    </location>
</feature>
<reference evidence="3 4" key="1">
    <citation type="submission" date="2024-06" db="EMBL/GenBank/DDBJ databases">
        <title>The Natural Products Discovery Center: Release of the First 8490 Sequenced Strains for Exploring Actinobacteria Biosynthetic Diversity.</title>
        <authorList>
            <person name="Kalkreuter E."/>
            <person name="Kautsar S.A."/>
            <person name="Yang D."/>
            <person name="Bader C.D."/>
            <person name="Teijaro C.N."/>
            <person name="Fluegel L."/>
            <person name="Davis C.M."/>
            <person name="Simpson J.R."/>
            <person name="Lauterbach L."/>
            <person name="Steele A.D."/>
            <person name="Gui C."/>
            <person name="Meng S."/>
            <person name="Li G."/>
            <person name="Viehrig K."/>
            <person name="Ye F."/>
            <person name="Su P."/>
            <person name="Kiefer A.F."/>
            <person name="Nichols A."/>
            <person name="Cepeda A.J."/>
            <person name="Yan W."/>
            <person name="Fan B."/>
            <person name="Jiang Y."/>
            <person name="Adhikari A."/>
            <person name="Zheng C.-J."/>
            <person name="Schuster L."/>
            <person name="Cowan T.M."/>
            <person name="Smanski M.J."/>
            <person name="Chevrette M.G."/>
            <person name="De Carvalho L.P.S."/>
            <person name="Shen B."/>
        </authorList>
    </citation>
    <scope>NUCLEOTIDE SEQUENCE [LARGE SCALE GENOMIC DNA]</scope>
    <source>
        <strain evidence="3 4">NPDC048946</strain>
    </source>
</reference>
<keyword evidence="4" id="KW-1185">Reference proteome</keyword>
<organism evidence="3 4">
    <name type="scientific">Streptodolium elevatio</name>
    <dbReference type="NCBI Taxonomy" id="3157996"/>
    <lineage>
        <taxon>Bacteria</taxon>
        <taxon>Bacillati</taxon>
        <taxon>Actinomycetota</taxon>
        <taxon>Actinomycetes</taxon>
        <taxon>Kitasatosporales</taxon>
        <taxon>Streptomycetaceae</taxon>
        <taxon>Streptodolium</taxon>
    </lineage>
</organism>
<comment type="caution">
    <text evidence="3">The sequence shown here is derived from an EMBL/GenBank/DDBJ whole genome shotgun (WGS) entry which is preliminary data.</text>
</comment>
<evidence type="ECO:0000313" key="3">
    <source>
        <dbReference type="EMBL" id="MEU8135168.1"/>
    </source>
</evidence>
<dbReference type="PANTHER" id="PTHR38730">
    <property type="entry name" value="SLL7028 PROTEIN"/>
    <property type="match status" value="1"/>
</dbReference>
<dbReference type="EMBL" id="JBEZFP010000038">
    <property type="protein sequence ID" value="MEU8135168.1"/>
    <property type="molecule type" value="Genomic_DNA"/>
</dbReference>
<name>A0ABV3DHC9_9ACTN</name>
<evidence type="ECO:0000313" key="4">
    <source>
        <dbReference type="Proteomes" id="UP001551482"/>
    </source>
</evidence>
<dbReference type="PANTHER" id="PTHR38730:SF1">
    <property type="entry name" value="SLL7028 PROTEIN"/>
    <property type="match status" value="1"/>
</dbReference>
<proteinExistence type="predicted"/>
<feature type="domain" description="Putative metallopeptidase" evidence="2">
    <location>
        <begin position="226"/>
        <end position="489"/>
    </location>
</feature>
<dbReference type="Pfam" id="PF13203">
    <property type="entry name" value="DUF2201_N"/>
    <property type="match status" value="1"/>
</dbReference>
<accession>A0ABV3DHC9</accession>
<gene>
    <name evidence="3" type="ORF">AB0C36_16820</name>
</gene>